<dbReference type="STRING" id="45882.A0A0V1AHD1"/>
<comment type="caution">
    <text evidence="1">The sequence shown here is derived from an EMBL/GenBank/DDBJ whole genome shotgun (WGS) entry which is preliminary data.</text>
</comment>
<proteinExistence type="predicted"/>
<evidence type="ECO:0000313" key="1">
    <source>
        <dbReference type="EMBL" id="KRY24219.1"/>
    </source>
</evidence>
<dbReference type="Proteomes" id="UP000054653">
    <property type="component" value="Unassembled WGS sequence"/>
</dbReference>
<gene>
    <name evidence="1" type="ORF">T03_13936</name>
</gene>
<dbReference type="EMBL" id="JYDI01003272">
    <property type="protein sequence ID" value="KRY24219.1"/>
    <property type="molecule type" value="Genomic_DNA"/>
</dbReference>
<dbReference type="AlphaFoldDB" id="A0A0V1AHD1"/>
<reference evidence="1 2" key="1">
    <citation type="submission" date="2015-01" db="EMBL/GenBank/DDBJ databases">
        <title>Evolution of Trichinella species and genotypes.</title>
        <authorList>
            <person name="Korhonen P.K."/>
            <person name="Edoardo P."/>
            <person name="Giuseppe L.R."/>
            <person name="Gasser R.B."/>
        </authorList>
    </citation>
    <scope>NUCLEOTIDE SEQUENCE [LARGE SCALE GENOMIC DNA]</scope>
    <source>
        <strain evidence="1">ISS120</strain>
    </source>
</reference>
<sequence length="37" mass="4205">MKESAADIDHHVIVLEDSVTAVDIFPKDFENRGCWSE</sequence>
<organism evidence="1 2">
    <name type="scientific">Trichinella britovi</name>
    <name type="common">Parasitic roundworm</name>
    <dbReference type="NCBI Taxonomy" id="45882"/>
    <lineage>
        <taxon>Eukaryota</taxon>
        <taxon>Metazoa</taxon>
        <taxon>Ecdysozoa</taxon>
        <taxon>Nematoda</taxon>
        <taxon>Enoplea</taxon>
        <taxon>Dorylaimia</taxon>
        <taxon>Trichinellida</taxon>
        <taxon>Trichinellidae</taxon>
        <taxon>Trichinella</taxon>
    </lineage>
</organism>
<keyword evidence="2" id="KW-1185">Reference proteome</keyword>
<evidence type="ECO:0000313" key="2">
    <source>
        <dbReference type="Proteomes" id="UP000054653"/>
    </source>
</evidence>
<protein>
    <submittedName>
        <fullName evidence="1">Uncharacterized protein</fullName>
    </submittedName>
</protein>
<accession>A0A0V1AHD1</accession>
<name>A0A0V1AHD1_TRIBR</name>